<dbReference type="Pfam" id="PF07602">
    <property type="entry name" value="DUF1565"/>
    <property type="match status" value="1"/>
</dbReference>
<dbReference type="SMART" id="SM00646">
    <property type="entry name" value="Ami_3"/>
    <property type="match status" value="1"/>
</dbReference>
<reference evidence="4" key="2">
    <citation type="journal article" date="2022" name="Microbiol. Resour. Announc.">
        <title>Metagenome Sequencing to Explore Phylogenomics of Terrestrial Cyanobacteria.</title>
        <authorList>
            <person name="Ward R.D."/>
            <person name="Stajich J.E."/>
            <person name="Johansen J.R."/>
            <person name="Huntemann M."/>
            <person name="Clum A."/>
            <person name="Foster B."/>
            <person name="Foster B."/>
            <person name="Roux S."/>
            <person name="Palaniappan K."/>
            <person name="Varghese N."/>
            <person name="Mukherjee S."/>
            <person name="Reddy T.B.K."/>
            <person name="Daum C."/>
            <person name="Copeland A."/>
            <person name="Chen I.A."/>
            <person name="Ivanova N.N."/>
            <person name="Kyrpides N.C."/>
            <person name="Shapiro N."/>
            <person name="Eloe-Fadrosh E.A."/>
            <person name="Pietrasiak N."/>
        </authorList>
    </citation>
    <scope>NUCLEOTIDE SEQUENCE</scope>
    <source>
        <strain evidence="4">GSE-TBD4-15B</strain>
    </source>
</reference>
<dbReference type="SMART" id="SM00710">
    <property type="entry name" value="PbH1"/>
    <property type="match status" value="5"/>
</dbReference>
<dbReference type="InterPro" id="IPR022441">
    <property type="entry name" value="Para_beta_helix_rpt-2"/>
</dbReference>
<dbReference type="Gene3D" id="3.40.630.40">
    <property type="entry name" value="Zn-dependent exopeptidases"/>
    <property type="match status" value="1"/>
</dbReference>
<dbReference type="InterPro" id="IPR011050">
    <property type="entry name" value="Pectin_lyase_fold/virulence"/>
</dbReference>
<dbReference type="InterPro" id="IPR002508">
    <property type="entry name" value="MurNAc-LAA_cat"/>
</dbReference>
<evidence type="ECO:0000256" key="1">
    <source>
        <dbReference type="ARBA" id="ARBA00022801"/>
    </source>
</evidence>
<reference evidence="4" key="1">
    <citation type="submission" date="2021-05" db="EMBL/GenBank/DDBJ databases">
        <authorList>
            <person name="Pietrasiak N."/>
            <person name="Ward R."/>
            <person name="Stajich J.E."/>
            <person name="Kurbessoian T."/>
        </authorList>
    </citation>
    <scope>NUCLEOTIDE SEQUENCE</scope>
    <source>
        <strain evidence="4">GSE-TBD4-15B</strain>
    </source>
</reference>
<dbReference type="InterPro" id="IPR011459">
    <property type="entry name" value="DUF1565"/>
</dbReference>
<protein>
    <submittedName>
        <fullName evidence="4">DUF1565 domain-containing protein</fullName>
    </submittedName>
</protein>
<sequence>MQFQMPVEIYVHPIQGDDAAAGDSLAPFKTLSHALQQAQPGTVIQLSRGSYSLETGEQFPLLIPAGVSVQGNLPGQGQGVTVTGSGSYDSAAFGSQSVTLLLQDDAELRGVTVSNPEPKGTGIWIESAAPTAPTVSGCTLSHCGREGILVTGQANPVIHNCQFLNNRAGLTLVRQARGEVRNNTTQHNQFGLVISDQAAPVVSNNQWVENRCGIMLSGSASPILRGNVIAQNSEDGLAVFGQAAPDLGQFNDPAANRLRDNQRFDLRNATALKLISLGNQLNPARTNGFVEFVSLEKPSRITAPQAVAESPPGLADSPALSHAPADLQSHWAARLVQPLIDRQISPLLPDGSFQPEADVTPSEFARWMQRAGLVAPMTLAAPASSEQPLTRLQTIEQLVAALHLPSAHPSLLQGYRDRVQIPSDQTLTVATALEHRLVVSTQPNDLNPLQSVTRAEAAAMLYQTLLTQAQVAPIDLPQILQPQRPVMRLQAKPAAALIVVLDPGHGGDDLGMSTAKPVPAALPELPMMPMMQTPEIGSREYFELASIAPGLSEPPRSSRIQPQLPMPLQPPPGMPVEELRLPGEPPEMPSLQEKHITLSVAQAVAGFLQQQGVEVLLTRSADQSCSLAERRAAAPPQAAAFVSFHANASLSSQPEINGIETYHHPDSREGGRLAWSIHKTLTRTPDVTDRGVRAAPFPLLALPLPAAQIEVGYITGSRDAVSLGNSAYHRYLGRAIANGILRFLRQRPEA</sequence>
<dbReference type="InterPro" id="IPR001119">
    <property type="entry name" value="SLH_dom"/>
</dbReference>
<evidence type="ECO:0000313" key="5">
    <source>
        <dbReference type="Proteomes" id="UP000707356"/>
    </source>
</evidence>
<dbReference type="GO" id="GO:0009253">
    <property type="term" value="P:peptidoglycan catabolic process"/>
    <property type="evidence" value="ECO:0007669"/>
    <property type="project" value="InterPro"/>
</dbReference>
<dbReference type="Gene3D" id="2.160.20.10">
    <property type="entry name" value="Single-stranded right-handed beta-helix, Pectin lyase-like"/>
    <property type="match status" value="1"/>
</dbReference>
<dbReference type="NCBIfam" id="TIGR03804">
    <property type="entry name" value="para_beta_helix"/>
    <property type="match status" value="2"/>
</dbReference>
<dbReference type="GO" id="GO:0008745">
    <property type="term" value="F:N-acetylmuramoyl-L-alanine amidase activity"/>
    <property type="evidence" value="ECO:0007669"/>
    <property type="project" value="InterPro"/>
</dbReference>
<dbReference type="Pfam" id="PF01520">
    <property type="entry name" value="Amidase_3"/>
    <property type="match status" value="1"/>
</dbReference>
<gene>
    <name evidence="4" type="ORF">KME07_21105</name>
</gene>
<feature type="region of interest" description="Disordered" evidence="2">
    <location>
        <begin position="552"/>
        <end position="571"/>
    </location>
</feature>
<feature type="domain" description="SLH" evidence="3">
    <location>
        <begin position="319"/>
        <end position="382"/>
    </location>
</feature>
<dbReference type="PANTHER" id="PTHR30404:SF0">
    <property type="entry name" value="N-ACETYLMURAMOYL-L-ALANINE AMIDASE AMIC"/>
    <property type="match status" value="1"/>
</dbReference>
<dbReference type="SUPFAM" id="SSF51126">
    <property type="entry name" value="Pectin lyase-like"/>
    <property type="match status" value="1"/>
</dbReference>
<dbReference type="AlphaFoldDB" id="A0A951PDY3"/>
<dbReference type="Proteomes" id="UP000707356">
    <property type="component" value="Unassembled WGS sequence"/>
</dbReference>
<evidence type="ECO:0000313" key="4">
    <source>
        <dbReference type="EMBL" id="MBW4467932.1"/>
    </source>
</evidence>
<feature type="domain" description="SLH" evidence="3">
    <location>
        <begin position="412"/>
        <end position="475"/>
    </location>
</feature>
<evidence type="ECO:0000259" key="3">
    <source>
        <dbReference type="PROSITE" id="PS51272"/>
    </source>
</evidence>
<proteinExistence type="predicted"/>
<comment type="caution">
    <text evidence="4">The sequence shown here is derived from an EMBL/GenBank/DDBJ whole genome shotgun (WGS) entry which is preliminary data.</text>
</comment>
<dbReference type="GO" id="GO:0030288">
    <property type="term" value="C:outer membrane-bounded periplasmic space"/>
    <property type="evidence" value="ECO:0007669"/>
    <property type="project" value="TreeGrafter"/>
</dbReference>
<dbReference type="PROSITE" id="PS51272">
    <property type="entry name" value="SLH"/>
    <property type="match status" value="2"/>
</dbReference>
<accession>A0A951PDY3</accession>
<dbReference type="InterPro" id="IPR006626">
    <property type="entry name" value="PbH1"/>
</dbReference>
<dbReference type="InterPro" id="IPR050695">
    <property type="entry name" value="N-acetylmuramoyl_amidase_3"/>
</dbReference>
<dbReference type="CDD" id="cd02696">
    <property type="entry name" value="MurNAc-LAA"/>
    <property type="match status" value="1"/>
</dbReference>
<evidence type="ECO:0000256" key="2">
    <source>
        <dbReference type="SAM" id="MobiDB-lite"/>
    </source>
</evidence>
<keyword evidence="1" id="KW-0378">Hydrolase</keyword>
<dbReference type="SUPFAM" id="SSF53187">
    <property type="entry name" value="Zn-dependent exopeptidases"/>
    <property type="match status" value="1"/>
</dbReference>
<dbReference type="EMBL" id="JAHHHV010000082">
    <property type="protein sequence ID" value="MBW4467932.1"/>
    <property type="molecule type" value="Genomic_DNA"/>
</dbReference>
<organism evidence="4 5">
    <name type="scientific">Pegethrix bostrychoides GSE-TBD4-15B</name>
    <dbReference type="NCBI Taxonomy" id="2839662"/>
    <lineage>
        <taxon>Bacteria</taxon>
        <taxon>Bacillati</taxon>
        <taxon>Cyanobacteriota</taxon>
        <taxon>Cyanophyceae</taxon>
        <taxon>Oculatellales</taxon>
        <taxon>Oculatellaceae</taxon>
        <taxon>Pegethrix</taxon>
    </lineage>
</organism>
<name>A0A951PDY3_9CYAN</name>
<dbReference type="PANTHER" id="PTHR30404">
    <property type="entry name" value="N-ACETYLMURAMOYL-L-ALANINE AMIDASE"/>
    <property type="match status" value="1"/>
</dbReference>
<dbReference type="InterPro" id="IPR012334">
    <property type="entry name" value="Pectin_lyas_fold"/>
</dbReference>